<dbReference type="PANTHER" id="PTHR48080">
    <property type="entry name" value="D-GALACTONATE DEHYDRATASE-RELATED"/>
    <property type="match status" value="1"/>
</dbReference>
<comment type="caution">
    <text evidence="4">The sequence shown here is derived from an EMBL/GenBank/DDBJ whole genome shotgun (WGS) entry which is preliminary data.</text>
</comment>
<dbReference type="Gene3D" id="3.30.390.10">
    <property type="entry name" value="Enolase-like, N-terminal domain"/>
    <property type="match status" value="1"/>
</dbReference>
<accession>A0ABU4GLX1</accession>
<dbReference type="InterPro" id="IPR018110">
    <property type="entry name" value="Mandel_Rmase/mucon_lact_enz_CS"/>
</dbReference>
<dbReference type="SUPFAM" id="SSF54826">
    <property type="entry name" value="Enolase N-terminal domain-like"/>
    <property type="match status" value="1"/>
</dbReference>
<dbReference type="InterPro" id="IPR034593">
    <property type="entry name" value="DgoD-like"/>
</dbReference>
<dbReference type="InterPro" id="IPR029017">
    <property type="entry name" value="Enolase-like_N"/>
</dbReference>
<dbReference type="InterPro" id="IPR036849">
    <property type="entry name" value="Enolase-like_C_sf"/>
</dbReference>
<dbReference type="SUPFAM" id="SSF51604">
    <property type="entry name" value="Enolase C-terminal domain-like"/>
    <property type="match status" value="1"/>
</dbReference>
<keyword evidence="5" id="KW-1185">Reference proteome</keyword>
<organism evidence="4 5">
    <name type="scientific">Clostridium boliviensis</name>
    <dbReference type="NCBI Taxonomy" id="318465"/>
    <lineage>
        <taxon>Bacteria</taxon>
        <taxon>Bacillati</taxon>
        <taxon>Bacillota</taxon>
        <taxon>Clostridia</taxon>
        <taxon>Eubacteriales</taxon>
        <taxon>Clostridiaceae</taxon>
        <taxon>Clostridium</taxon>
    </lineage>
</organism>
<dbReference type="Pfam" id="PF02746">
    <property type="entry name" value="MR_MLE_N"/>
    <property type="match status" value="1"/>
</dbReference>
<gene>
    <name evidence="4" type="ORF">RZO55_13580</name>
</gene>
<keyword evidence="2" id="KW-0456">Lyase</keyword>
<evidence type="ECO:0000313" key="4">
    <source>
        <dbReference type="EMBL" id="MDW2798609.1"/>
    </source>
</evidence>
<evidence type="ECO:0000256" key="1">
    <source>
        <dbReference type="ARBA" id="ARBA00022723"/>
    </source>
</evidence>
<dbReference type="Proteomes" id="UP001276854">
    <property type="component" value="Unassembled WGS sequence"/>
</dbReference>
<sequence length="398" mass="43692">MKITSMDVMALEKDNGCGGSRPVICRINTDEGFYGLGEAAVAIGTGARGAYELLKDFGPLIIGMDPLANEVIWEKLFKLSFWGQGNGAIMMAAISAIDTALWDIKGKAANLPLYQLLGGKQRSKLRTYASQLQFGWGIDRFNPAQIPGGDASLYCEAAVKAVEEGYEAIKINFLRFDRQGKILTHLDTTGHLSRETMRLAEERLSAVRKTVGPDIDIMIENHAMTDANTAIQFAKMAEQYDIMFLEEGCTPLNPGVMKKISENTSIPLTTGERTYTRWGFLPFFENGCLSMIQPDIGNCGGITECKKIADMAHIYDVGVQCHVCSSPISVAIALHLEAAIPNFIIHEHHIANTTSGTIQQCEYNYQPVKGYFELPELPGIGQELSKRAIETAEIVTIK</sequence>
<dbReference type="Gene3D" id="3.20.20.120">
    <property type="entry name" value="Enolase-like C-terminal domain"/>
    <property type="match status" value="1"/>
</dbReference>
<evidence type="ECO:0000259" key="3">
    <source>
        <dbReference type="SMART" id="SM00922"/>
    </source>
</evidence>
<dbReference type="InterPro" id="IPR013342">
    <property type="entry name" value="Mandelate_racemase_C"/>
</dbReference>
<dbReference type="EMBL" id="JAWONS010000216">
    <property type="protein sequence ID" value="MDW2798609.1"/>
    <property type="molecule type" value="Genomic_DNA"/>
</dbReference>
<dbReference type="InterPro" id="IPR013341">
    <property type="entry name" value="Mandelate_racemase_N_dom"/>
</dbReference>
<evidence type="ECO:0000256" key="2">
    <source>
        <dbReference type="ARBA" id="ARBA00023239"/>
    </source>
</evidence>
<protein>
    <submittedName>
        <fullName evidence="4">Mandelate racemase/muconate lactonizing enzyme family protein</fullName>
    </submittedName>
</protein>
<feature type="domain" description="Mandelate racemase/muconate lactonizing enzyme C-terminal" evidence="3">
    <location>
        <begin position="151"/>
        <end position="267"/>
    </location>
</feature>
<dbReference type="SMART" id="SM00922">
    <property type="entry name" value="MR_MLE"/>
    <property type="match status" value="1"/>
</dbReference>
<dbReference type="CDD" id="cd03316">
    <property type="entry name" value="MR_like"/>
    <property type="match status" value="1"/>
</dbReference>
<dbReference type="PANTHER" id="PTHR48080:SF2">
    <property type="entry name" value="D-GALACTONATE DEHYDRATASE"/>
    <property type="match status" value="1"/>
</dbReference>
<name>A0ABU4GLX1_9CLOT</name>
<reference evidence="4 5" key="1">
    <citation type="submission" date="2023-10" db="EMBL/GenBank/DDBJ databases">
        <title>A novel Glycoside Hydrolase 43-Like Enzyme from Clostrdium boliviensis is an Endo-xylanase, and a Candidate for Xylooligosaccharides Production from Different Xylan Substrates.</title>
        <authorList>
            <person name="Alvarez M.T."/>
            <person name="Rocabado-Villegas L.R."/>
            <person name="Salas-Veizaga D.M."/>
            <person name="Linares-Pasten J.A."/>
            <person name="Gudmundsdottir E.E."/>
            <person name="Hreggvidsson G.O."/>
            <person name="Adlercreutz P."/>
            <person name="Nordberg Karlsson E."/>
        </authorList>
    </citation>
    <scope>NUCLEOTIDE SEQUENCE [LARGE SCALE GENOMIC DNA]</scope>
    <source>
        <strain evidence="4 5">E-1</strain>
    </source>
</reference>
<dbReference type="SFLD" id="SFLDG00179">
    <property type="entry name" value="mandelate_racemase"/>
    <property type="match status" value="1"/>
</dbReference>
<proteinExistence type="predicted"/>
<dbReference type="InterPro" id="IPR029065">
    <property type="entry name" value="Enolase_C-like"/>
</dbReference>
<keyword evidence="1" id="KW-0479">Metal-binding</keyword>
<dbReference type="PROSITE" id="PS00908">
    <property type="entry name" value="MR_MLE_1"/>
    <property type="match status" value="1"/>
</dbReference>
<dbReference type="RefSeq" id="WP_318064825.1">
    <property type="nucleotide sequence ID" value="NZ_JAWONS010000216.1"/>
</dbReference>
<evidence type="ECO:0000313" key="5">
    <source>
        <dbReference type="Proteomes" id="UP001276854"/>
    </source>
</evidence>
<dbReference type="SFLD" id="SFLDS00001">
    <property type="entry name" value="Enolase"/>
    <property type="match status" value="1"/>
</dbReference>
<dbReference type="Pfam" id="PF13378">
    <property type="entry name" value="MR_MLE_C"/>
    <property type="match status" value="1"/>
</dbReference>